<organism evidence="1 2">
    <name type="scientific">Scutellospora calospora</name>
    <dbReference type="NCBI Taxonomy" id="85575"/>
    <lineage>
        <taxon>Eukaryota</taxon>
        <taxon>Fungi</taxon>
        <taxon>Fungi incertae sedis</taxon>
        <taxon>Mucoromycota</taxon>
        <taxon>Glomeromycotina</taxon>
        <taxon>Glomeromycetes</taxon>
        <taxon>Diversisporales</taxon>
        <taxon>Gigasporaceae</taxon>
        <taxon>Scutellospora</taxon>
    </lineage>
</organism>
<accession>A0ACA9LLH4</accession>
<name>A0ACA9LLH4_9GLOM</name>
<proteinExistence type="predicted"/>
<gene>
    <name evidence="1" type="ORF">SCALOS_LOCUS4556</name>
</gene>
<dbReference type="EMBL" id="CAJVPM010006300">
    <property type="protein sequence ID" value="CAG8533604.1"/>
    <property type="molecule type" value="Genomic_DNA"/>
</dbReference>
<comment type="caution">
    <text evidence="1">The sequence shown here is derived from an EMBL/GenBank/DDBJ whole genome shotgun (WGS) entry which is preliminary data.</text>
</comment>
<sequence>MSKDPIIASLLLDIGKLAKLFAVFSTEILHSKKYRMINLRPYKLSGINTSVLNAGIFSRAGNQVRLSQIVEQLNFLIDTSFIKEYNRRIEKDEDEIFNNFINYNAINIFNIMINSIVTNLTPFGGNNMTFEMTQLDGSISFIQLIYRNLGGDDMIKQSAFDQFDPATLPSLIEMHTNTIKFKVRDSRELIFNYKNGTLLITKLYIHPYWIETLWNLVMLEVRSNCELIVGTVTCFYTGAIKNKEDFYLAY</sequence>
<dbReference type="Proteomes" id="UP000789860">
    <property type="component" value="Unassembled WGS sequence"/>
</dbReference>
<evidence type="ECO:0000313" key="2">
    <source>
        <dbReference type="Proteomes" id="UP000789860"/>
    </source>
</evidence>
<evidence type="ECO:0000313" key="1">
    <source>
        <dbReference type="EMBL" id="CAG8533604.1"/>
    </source>
</evidence>
<reference evidence="1" key="1">
    <citation type="submission" date="2021-06" db="EMBL/GenBank/DDBJ databases">
        <authorList>
            <person name="Kallberg Y."/>
            <person name="Tangrot J."/>
            <person name="Rosling A."/>
        </authorList>
    </citation>
    <scope>NUCLEOTIDE SEQUENCE</scope>
    <source>
        <strain evidence="1">AU212A</strain>
    </source>
</reference>
<keyword evidence="2" id="KW-1185">Reference proteome</keyword>
<protein>
    <submittedName>
        <fullName evidence="1">1706_t:CDS:1</fullName>
    </submittedName>
</protein>